<dbReference type="EMBL" id="MU167363">
    <property type="protein sequence ID" value="KAG0142020.1"/>
    <property type="molecule type" value="Genomic_DNA"/>
</dbReference>
<evidence type="ECO:0000313" key="2">
    <source>
        <dbReference type="EMBL" id="KAG0142020.1"/>
    </source>
</evidence>
<protein>
    <submittedName>
        <fullName evidence="2">Uncharacterized protein</fullName>
    </submittedName>
</protein>
<sequence length="89" mass="9683">MSSCFYLVANNQPEIRGLSFLLSACERRQAWPRFTARKVAVQGKEDADAATKAASELDDPQPPISFSLSSVGGNLGVPYPPSHYQKPSQ</sequence>
<dbReference type="AlphaFoldDB" id="A0A9P6N8R3"/>
<name>A0A9P6N8R3_9BASI</name>
<comment type="caution">
    <text evidence="2">The sequence shown here is derived from an EMBL/GenBank/DDBJ whole genome shotgun (WGS) entry which is preliminary data.</text>
</comment>
<dbReference type="Proteomes" id="UP000886653">
    <property type="component" value="Unassembled WGS sequence"/>
</dbReference>
<proteinExistence type="predicted"/>
<evidence type="ECO:0000256" key="1">
    <source>
        <dbReference type="SAM" id="MobiDB-lite"/>
    </source>
</evidence>
<feature type="region of interest" description="Disordered" evidence="1">
    <location>
        <begin position="45"/>
        <end position="89"/>
    </location>
</feature>
<keyword evidence="3" id="KW-1185">Reference proteome</keyword>
<organism evidence="2 3">
    <name type="scientific">Cronartium quercuum f. sp. fusiforme G11</name>
    <dbReference type="NCBI Taxonomy" id="708437"/>
    <lineage>
        <taxon>Eukaryota</taxon>
        <taxon>Fungi</taxon>
        <taxon>Dikarya</taxon>
        <taxon>Basidiomycota</taxon>
        <taxon>Pucciniomycotina</taxon>
        <taxon>Pucciniomycetes</taxon>
        <taxon>Pucciniales</taxon>
        <taxon>Coleosporiaceae</taxon>
        <taxon>Cronartium</taxon>
    </lineage>
</organism>
<evidence type="ECO:0000313" key="3">
    <source>
        <dbReference type="Proteomes" id="UP000886653"/>
    </source>
</evidence>
<gene>
    <name evidence="2" type="ORF">CROQUDRAFT_98076</name>
</gene>
<accession>A0A9P6N8R3</accession>
<reference evidence="2" key="1">
    <citation type="submission" date="2013-11" db="EMBL/GenBank/DDBJ databases">
        <title>Genome sequence of the fusiform rust pathogen reveals effectors for host alternation and coevolution with pine.</title>
        <authorList>
            <consortium name="DOE Joint Genome Institute"/>
            <person name="Smith K."/>
            <person name="Pendleton A."/>
            <person name="Kubisiak T."/>
            <person name="Anderson C."/>
            <person name="Salamov A."/>
            <person name="Aerts A."/>
            <person name="Riley R."/>
            <person name="Clum A."/>
            <person name="Lindquist E."/>
            <person name="Ence D."/>
            <person name="Campbell M."/>
            <person name="Kronenberg Z."/>
            <person name="Feau N."/>
            <person name="Dhillon B."/>
            <person name="Hamelin R."/>
            <person name="Burleigh J."/>
            <person name="Smith J."/>
            <person name="Yandell M."/>
            <person name="Nelson C."/>
            <person name="Grigoriev I."/>
            <person name="Davis J."/>
        </authorList>
    </citation>
    <scope>NUCLEOTIDE SEQUENCE</scope>
    <source>
        <strain evidence="2">G11</strain>
    </source>
</reference>